<keyword evidence="1" id="KW-0732">Signal</keyword>
<dbReference type="PROSITE" id="PS51034">
    <property type="entry name" value="ZP_2"/>
    <property type="match status" value="1"/>
</dbReference>
<dbReference type="Proteomes" id="UP000007875">
    <property type="component" value="Unassembled WGS sequence"/>
</dbReference>
<dbReference type="GeneTree" id="ENSGT00940000169685"/>
<name>H2Y496_CIOSA</name>
<keyword evidence="3" id="KW-0812">Transmembrane</keyword>
<evidence type="ECO:0000259" key="4">
    <source>
        <dbReference type="PROSITE" id="PS51034"/>
    </source>
</evidence>
<proteinExistence type="predicted"/>
<reference evidence="5" key="2">
    <citation type="submission" date="2025-08" db="UniProtKB">
        <authorList>
            <consortium name="Ensembl"/>
        </authorList>
    </citation>
    <scope>IDENTIFICATION</scope>
</reference>
<organism evidence="5 6">
    <name type="scientific">Ciona savignyi</name>
    <name type="common">Pacific transparent sea squirt</name>
    <dbReference type="NCBI Taxonomy" id="51511"/>
    <lineage>
        <taxon>Eukaryota</taxon>
        <taxon>Metazoa</taxon>
        <taxon>Chordata</taxon>
        <taxon>Tunicata</taxon>
        <taxon>Ascidiacea</taxon>
        <taxon>Phlebobranchia</taxon>
        <taxon>Cionidae</taxon>
        <taxon>Ciona</taxon>
    </lineage>
</organism>
<dbReference type="AlphaFoldDB" id="H2Y496"/>
<dbReference type="OMA" id="WYYYVPA"/>
<dbReference type="Gene3D" id="2.60.40.4100">
    <property type="entry name" value="Zona pellucida, ZP-C domain"/>
    <property type="match status" value="1"/>
</dbReference>
<evidence type="ECO:0000256" key="1">
    <source>
        <dbReference type="ARBA" id="ARBA00022729"/>
    </source>
</evidence>
<evidence type="ECO:0000256" key="3">
    <source>
        <dbReference type="SAM" id="Phobius"/>
    </source>
</evidence>
<dbReference type="Gene3D" id="2.10.25.10">
    <property type="entry name" value="Laminin"/>
    <property type="match status" value="1"/>
</dbReference>
<keyword evidence="3" id="KW-1133">Transmembrane helix</keyword>
<dbReference type="SUPFAM" id="SSF57196">
    <property type="entry name" value="EGF/Laminin"/>
    <property type="match status" value="1"/>
</dbReference>
<protein>
    <recommendedName>
        <fullName evidence="4">ZP domain-containing protein</fullName>
    </recommendedName>
</protein>
<reference evidence="5" key="3">
    <citation type="submission" date="2025-09" db="UniProtKB">
        <authorList>
            <consortium name="Ensembl"/>
        </authorList>
    </citation>
    <scope>IDENTIFICATION</scope>
</reference>
<keyword evidence="3" id="KW-0472">Membrane</keyword>
<dbReference type="PANTHER" id="PTHR14002:SF20">
    <property type="entry name" value="ZONA PELLUCIDA-LIKE DOMAIN-CONTAINING PROTEIN 1"/>
    <property type="match status" value="1"/>
</dbReference>
<reference evidence="6" key="1">
    <citation type="submission" date="2003-08" db="EMBL/GenBank/DDBJ databases">
        <authorList>
            <person name="Birren B."/>
            <person name="Nusbaum C."/>
            <person name="Abebe A."/>
            <person name="Abouelleil A."/>
            <person name="Adekoya E."/>
            <person name="Ait-zahra M."/>
            <person name="Allen N."/>
            <person name="Allen T."/>
            <person name="An P."/>
            <person name="Anderson M."/>
            <person name="Anderson S."/>
            <person name="Arachchi H."/>
            <person name="Armbruster J."/>
            <person name="Bachantsang P."/>
            <person name="Baldwin J."/>
            <person name="Barry A."/>
            <person name="Bayul T."/>
            <person name="Blitshsteyn B."/>
            <person name="Bloom T."/>
            <person name="Blye J."/>
            <person name="Boguslavskiy L."/>
            <person name="Borowsky M."/>
            <person name="Boukhgalter B."/>
            <person name="Brunache A."/>
            <person name="Butler J."/>
            <person name="Calixte N."/>
            <person name="Calvo S."/>
            <person name="Camarata J."/>
            <person name="Campo K."/>
            <person name="Chang J."/>
            <person name="Cheshatsang Y."/>
            <person name="Citroen M."/>
            <person name="Collymore A."/>
            <person name="Considine T."/>
            <person name="Cook A."/>
            <person name="Cooke P."/>
            <person name="Corum B."/>
            <person name="Cuomo C."/>
            <person name="David R."/>
            <person name="Dawoe T."/>
            <person name="Degray S."/>
            <person name="Dodge S."/>
            <person name="Dooley K."/>
            <person name="Dorje P."/>
            <person name="Dorjee K."/>
            <person name="Dorris L."/>
            <person name="Duffey N."/>
            <person name="Dupes A."/>
            <person name="Elkins T."/>
            <person name="Engels R."/>
            <person name="Erickson J."/>
            <person name="Farina A."/>
            <person name="Faro S."/>
            <person name="Ferreira P."/>
            <person name="Fischer H."/>
            <person name="Fitzgerald M."/>
            <person name="Foley K."/>
            <person name="Gage D."/>
            <person name="Galagan J."/>
            <person name="Gearin G."/>
            <person name="Gnerre S."/>
            <person name="Gnirke A."/>
            <person name="Goyette A."/>
            <person name="Graham J."/>
            <person name="Grandbois E."/>
            <person name="Gyaltsen K."/>
            <person name="Hafez N."/>
            <person name="Hagopian D."/>
            <person name="Hagos B."/>
            <person name="Hall J."/>
            <person name="Hatcher B."/>
            <person name="Heller A."/>
            <person name="Higgins H."/>
            <person name="Honan T."/>
            <person name="Horn A."/>
            <person name="Houde N."/>
            <person name="Hughes L."/>
            <person name="Hulme W."/>
            <person name="Husby E."/>
            <person name="Iliev I."/>
            <person name="Jaffe D."/>
            <person name="Jones C."/>
            <person name="Kamal M."/>
            <person name="Kamat A."/>
            <person name="Kamvysselis M."/>
            <person name="Karlsson E."/>
            <person name="Kells C."/>
            <person name="Kieu A."/>
            <person name="Kisner P."/>
            <person name="Kodira C."/>
            <person name="Kulbokas E."/>
            <person name="Labutti K."/>
            <person name="Lama D."/>
            <person name="Landers T."/>
            <person name="Leger J."/>
            <person name="Levine S."/>
            <person name="Lewis D."/>
            <person name="Lewis T."/>
            <person name="Lindblad-toh K."/>
            <person name="Liu X."/>
            <person name="Lokyitsang T."/>
            <person name="Lokyitsang Y."/>
            <person name="Lucien O."/>
            <person name="Lui A."/>
            <person name="Ma L.J."/>
            <person name="Mabbitt R."/>
            <person name="Macdonald J."/>
            <person name="Maclean C."/>
            <person name="Major J."/>
            <person name="Manning J."/>
            <person name="Marabella R."/>
            <person name="Maru K."/>
            <person name="Matthews C."/>
            <person name="Mauceli E."/>
            <person name="Mccarthy M."/>
            <person name="Mcdonough S."/>
            <person name="Mcghee T."/>
            <person name="Meldrim J."/>
            <person name="Meneus L."/>
            <person name="Mesirov J."/>
            <person name="Mihalev A."/>
            <person name="Mihova T."/>
            <person name="Mikkelsen T."/>
            <person name="Mlenga V."/>
            <person name="Moru K."/>
            <person name="Mozes J."/>
            <person name="Mulrain L."/>
            <person name="Munson G."/>
            <person name="Naylor J."/>
            <person name="Newes C."/>
            <person name="Nguyen C."/>
            <person name="Nguyen N."/>
            <person name="Nguyen T."/>
            <person name="Nicol R."/>
            <person name="Nielsen C."/>
            <person name="Nizzari M."/>
            <person name="Norbu C."/>
            <person name="Norbu N."/>
            <person name="O'donnell P."/>
            <person name="Okoawo O."/>
            <person name="O'leary S."/>
            <person name="Omotosho B."/>
            <person name="O'neill K."/>
            <person name="Osman S."/>
            <person name="Parker S."/>
            <person name="Perrin D."/>
            <person name="Phunkhang P."/>
            <person name="Piqani B."/>
            <person name="Purcell S."/>
            <person name="Rachupka T."/>
            <person name="Ramasamy U."/>
            <person name="Rameau R."/>
            <person name="Ray V."/>
            <person name="Raymond C."/>
            <person name="Retta R."/>
            <person name="Richardson S."/>
            <person name="Rise C."/>
            <person name="Rodriguez J."/>
            <person name="Rogers J."/>
            <person name="Rogov P."/>
            <person name="Rutman M."/>
            <person name="Schupbach R."/>
            <person name="Seaman C."/>
            <person name="Settipalli S."/>
            <person name="Sharpe T."/>
            <person name="Sheridan J."/>
            <person name="Sherpa N."/>
            <person name="Shi J."/>
            <person name="Smirnov S."/>
            <person name="Smith C."/>
            <person name="Sougnez C."/>
            <person name="Spencer B."/>
            <person name="Stalker J."/>
            <person name="Stange-thomann N."/>
            <person name="Stavropoulos S."/>
            <person name="Stetson K."/>
            <person name="Stone C."/>
            <person name="Stone S."/>
            <person name="Stubbs M."/>
            <person name="Talamas J."/>
            <person name="Tchuinga P."/>
            <person name="Tenzing P."/>
            <person name="Tesfaye S."/>
            <person name="Theodore J."/>
            <person name="Thoulutsang Y."/>
            <person name="Topham K."/>
            <person name="Towey S."/>
            <person name="Tsamla T."/>
            <person name="Tsomo N."/>
            <person name="Vallee D."/>
            <person name="Vassiliev H."/>
            <person name="Venkataraman V."/>
            <person name="Vinson J."/>
            <person name="Vo A."/>
            <person name="Wade C."/>
            <person name="Wang S."/>
            <person name="Wangchuk T."/>
            <person name="Wangdi T."/>
            <person name="Whittaker C."/>
            <person name="Wilkinson J."/>
            <person name="Wu Y."/>
            <person name="Wyman D."/>
            <person name="Yadav S."/>
            <person name="Yang S."/>
            <person name="Yang X."/>
            <person name="Yeager S."/>
            <person name="Yee E."/>
            <person name="Young G."/>
            <person name="Zainoun J."/>
            <person name="Zembeck L."/>
            <person name="Zimmer A."/>
            <person name="Zody M."/>
            <person name="Lander E."/>
        </authorList>
    </citation>
    <scope>NUCLEOTIDE SEQUENCE [LARGE SCALE GENOMIC DNA]</scope>
</reference>
<dbReference type="PANTHER" id="PTHR14002">
    <property type="entry name" value="ENDOGLIN/TGF-BETA RECEPTOR TYPE III"/>
    <property type="match status" value="1"/>
</dbReference>
<feature type="domain" description="ZP" evidence="4">
    <location>
        <begin position="1"/>
        <end position="268"/>
    </location>
</feature>
<dbReference type="Ensembl" id="ENSCSAVT00000000145.1">
    <property type="protein sequence ID" value="ENSCSAVP00000000144.1"/>
    <property type="gene ID" value="ENSCSAVG00000000076.1"/>
</dbReference>
<dbReference type="HOGENOM" id="CLU_557725_0_0_1"/>
<dbReference type="InterPro" id="IPR001507">
    <property type="entry name" value="ZP_dom"/>
</dbReference>
<dbReference type="STRING" id="51511.ENSCSAVP00000000144"/>
<dbReference type="Pfam" id="PF00100">
    <property type="entry name" value="Zona_pellucida"/>
    <property type="match status" value="1"/>
</dbReference>
<dbReference type="InterPro" id="IPR055355">
    <property type="entry name" value="ZP-C"/>
</dbReference>
<evidence type="ECO:0000313" key="6">
    <source>
        <dbReference type="Proteomes" id="UP000007875"/>
    </source>
</evidence>
<keyword evidence="6" id="KW-1185">Reference proteome</keyword>
<feature type="transmembrane region" description="Helical" evidence="3">
    <location>
        <begin position="345"/>
        <end position="366"/>
    </location>
</feature>
<sequence>MGFDLSTLYIGGVGAVGPSNPHKATPACQGHRTYGAGAEYTFDLAYGANCGNVLDTSVPGKVSVRNAIHGYTGSVGSVIDRSKKFRVNFMCTFDSTTNTSTGSAVFIYNLPRARREVMSPLINDPQVEKLEVDMTLWSDGGFKSTYSGAEIISVPSMVYAEVALKPSLPNKYSMQIVRCWATPTNKRYDPTYTNILDNGCPLTSKSPAIPNLKIISNGESDKARIGFSAVSFKGGDIETIFLRCLINLCDKTKNNDCAKSCSDKANPSDGSVLHGDVYLKVLTSSPIAVRDICGGTNKGGCDHYCSVSSDNKPVCTCHQGFELGSDKKSCKIKGRPGAFTFSVPWYYYVPAILGVVLVIVTIVILCRRKKDSGSYKLTKENLDDDTDGQQFLS</sequence>
<dbReference type="SMART" id="SM00241">
    <property type="entry name" value="ZP"/>
    <property type="match status" value="1"/>
</dbReference>
<dbReference type="InterPro" id="IPR042235">
    <property type="entry name" value="ZP-C_dom"/>
</dbReference>
<accession>H2Y496</accession>
<evidence type="ECO:0000256" key="2">
    <source>
        <dbReference type="ARBA" id="ARBA00023157"/>
    </source>
</evidence>
<keyword evidence="2" id="KW-1015">Disulfide bond</keyword>
<evidence type="ECO:0000313" key="5">
    <source>
        <dbReference type="Ensembl" id="ENSCSAVP00000000144.1"/>
    </source>
</evidence>
<dbReference type="InParanoid" id="H2Y496"/>